<proteinExistence type="predicted"/>
<dbReference type="Pfam" id="PF17919">
    <property type="entry name" value="RT_RNaseH_2"/>
    <property type="match status" value="1"/>
</dbReference>
<dbReference type="InterPro" id="IPR043502">
    <property type="entry name" value="DNA/RNA_pol_sf"/>
</dbReference>
<name>A0AAE0R836_9TELE</name>
<dbReference type="InterPro" id="IPR051320">
    <property type="entry name" value="Viral_Replic_Matur_Polypro"/>
</dbReference>
<gene>
    <name evidence="3" type="ORF">QTP70_025763</name>
</gene>
<evidence type="ECO:0000313" key="3">
    <source>
        <dbReference type="EMBL" id="KAK3546359.1"/>
    </source>
</evidence>
<keyword evidence="4" id="KW-1185">Reference proteome</keyword>
<dbReference type="PANTHER" id="PTHR33064">
    <property type="entry name" value="POL PROTEIN"/>
    <property type="match status" value="1"/>
</dbReference>
<evidence type="ECO:0000259" key="2">
    <source>
        <dbReference type="Pfam" id="PF17919"/>
    </source>
</evidence>
<sequence>MAMDDKDTNSSFPGEPPTPTNPVCAPTGHQKRRVWREQKEANRLKHCYSFLISDLTKKGQPDWVQWNSNTEQALLKLNEALINYPTLRNPDFGLPFTLHMDASETGLGAIMSQSFEEEEHPVSSL</sequence>
<evidence type="ECO:0000313" key="4">
    <source>
        <dbReference type="Proteomes" id="UP001274896"/>
    </source>
</evidence>
<feature type="non-terminal residue" evidence="3">
    <location>
        <position position="1"/>
    </location>
</feature>
<feature type="region of interest" description="Disordered" evidence="1">
    <location>
        <begin position="1"/>
        <end position="33"/>
    </location>
</feature>
<organism evidence="3 4">
    <name type="scientific">Hemibagrus guttatus</name>
    <dbReference type="NCBI Taxonomy" id="175788"/>
    <lineage>
        <taxon>Eukaryota</taxon>
        <taxon>Metazoa</taxon>
        <taxon>Chordata</taxon>
        <taxon>Craniata</taxon>
        <taxon>Vertebrata</taxon>
        <taxon>Euteleostomi</taxon>
        <taxon>Actinopterygii</taxon>
        <taxon>Neopterygii</taxon>
        <taxon>Teleostei</taxon>
        <taxon>Ostariophysi</taxon>
        <taxon>Siluriformes</taxon>
        <taxon>Bagridae</taxon>
        <taxon>Hemibagrus</taxon>
    </lineage>
</organism>
<protein>
    <recommendedName>
        <fullName evidence="2">Reverse transcriptase/retrotransposon-derived protein RNase H-like domain-containing protein</fullName>
    </recommendedName>
</protein>
<comment type="caution">
    <text evidence="3">The sequence shown here is derived from an EMBL/GenBank/DDBJ whole genome shotgun (WGS) entry which is preliminary data.</text>
</comment>
<reference evidence="3" key="1">
    <citation type="submission" date="2023-06" db="EMBL/GenBank/DDBJ databases">
        <title>Male Hemibagrus guttatus genome.</title>
        <authorList>
            <person name="Bian C."/>
        </authorList>
    </citation>
    <scope>NUCLEOTIDE SEQUENCE</scope>
    <source>
        <strain evidence="3">Male_cb2023</strain>
        <tissue evidence="3">Muscle</tissue>
    </source>
</reference>
<dbReference type="AlphaFoldDB" id="A0AAE0R836"/>
<dbReference type="PANTHER" id="PTHR33064:SF29">
    <property type="entry name" value="PEPTIDASE A2 DOMAIN-CONTAINING PROTEIN-RELATED"/>
    <property type="match status" value="1"/>
</dbReference>
<dbReference type="InterPro" id="IPR041577">
    <property type="entry name" value="RT_RNaseH_2"/>
</dbReference>
<dbReference type="SUPFAM" id="SSF56672">
    <property type="entry name" value="DNA/RNA polymerases"/>
    <property type="match status" value="1"/>
</dbReference>
<dbReference type="EMBL" id="JAUCMX010000005">
    <property type="protein sequence ID" value="KAK3546359.1"/>
    <property type="molecule type" value="Genomic_DNA"/>
</dbReference>
<dbReference type="Proteomes" id="UP001274896">
    <property type="component" value="Unassembled WGS sequence"/>
</dbReference>
<feature type="domain" description="Reverse transcriptase/retrotransposon-derived protein RNase H-like" evidence="2">
    <location>
        <begin position="66"/>
        <end position="122"/>
    </location>
</feature>
<accession>A0AAE0R836</accession>
<evidence type="ECO:0000256" key="1">
    <source>
        <dbReference type="SAM" id="MobiDB-lite"/>
    </source>
</evidence>